<evidence type="ECO:0000313" key="3">
    <source>
        <dbReference type="Proteomes" id="UP000257109"/>
    </source>
</evidence>
<dbReference type="EMBL" id="QJKJ01013772">
    <property type="protein sequence ID" value="RDX65704.1"/>
    <property type="molecule type" value="Genomic_DNA"/>
</dbReference>
<dbReference type="PANTHER" id="PTHR35046:SF9">
    <property type="entry name" value="RNA-DIRECTED DNA POLYMERASE"/>
    <property type="match status" value="1"/>
</dbReference>
<feature type="compositionally biased region" description="Basic residues" evidence="1">
    <location>
        <begin position="349"/>
        <end position="367"/>
    </location>
</feature>
<organism evidence="2 3">
    <name type="scientific">Mucuna pruriens</name>
    <name type="common">Velvet bean</name>
    <name type="synonym">Dolichos pruriens</name>
    <dbReference type="NCBI Taxonomy" id="157652"/>
    <lineage>
        <taxon>Eukaryota</taxon>
        <taxon>Viridiplantae</taxon>
        <taxon>Streptophyta</taxon>
        <taxon>Embryophyta</taxon>
        <taxon>Tracheophyta</taxon>
        <taxon>Spermatophyta</taxon>
        <taxon>Magnoliopsida</taxon>
        <taxon>eudicotyledons</taxon>
        <taxon>Gunneridae</taxon>
        <taxon>Pentapetalae</taxon>
        <taxon>rosids</taxon>
        <taxon>fabids</taxon>
        <taxon>Fabales</taxon>
        <taxon>Fabaceae</taxon>
        <taxon>Papilionoideae</taxon>
        <taxon>50 kb inversion clade</taxon>
        <taxon>NPAAA clade</taxon>
        <taxon>indigoferoid/millettioid clade</taxon>
        <taxon>Phaseoleae</taxon>
        <taxon>Mucuna</taxon>
    </lineage>
</organism>
<comment type="caution">
    <text evidence="2">The sequence shown here is derived from an EMBL/GenBank/DDBJ whole genome shotgun (WGS) entry which is preliminary data.</text>
</comment>
<evidence type="ECO:0000256" key="1">
    <source>
        <dbReference type="SAM" id="MobiDB-lite"/>
    </source>
</evidence>
<evidence type="ECO:0000313" key="2">
    <source>
        <dbReference type="EMBL" id="RDX65704.1"/>
    </source>
</evidence>
<protein>
    <submittedName>
        <fullName evidence="2">Uncharacterized protein</fullName>
    </submittedName>
</protein>
<dbReference type="AlphaFoldDB" id="A0A371EI83"/>
<gene>
    <name evidence="2" type="ORF">CR513_55616</name>
</gene>
<feature type="region of interest" description="Disordered" evidence="1">
    <location>
        <begin position="339"/>
        <end position="394"/>
    </location>
</feature>
<accession>A0A371EI83</accession>
<feature type="non-terminal residue" evidence="2">
    <location>
        <position position="1"/>
    </location>
</feature>
<dbReference type="Proteomes" id="UP000257109">
    <property type="component" value="Unassembled WGS sequence"/>
</dbReference>
<dbReference type="PANTHER" id="PTHR35046">
    <property type="entry name" value="ZINC KNUCKLE (CCHC-TYPE) FAMILY PROTEIN"/>
    <property type="match status" value="1"/>
</dbReference>
<feature type="compositionally biased region" description="Basic and acidic residues" evidence="1">
    <location>
        <begin position="368"/>
        <end position="394"/>
    </location>
</feature>
<dbReference type="OrthoDB" id="1747743at2759"/>
<reference evidence="2" key="1">
    <citation type="submission" date="2018-05" db="EMBL/GenBank/DDBJ databases">
        <title>Draft genome of Mucuna pruriens seed.</title>
        <authorList>
            <person name="Nnadi N.E."/>
            <person name="Vos R."/>
            <person name="Hasami M.H."/>
            <person name="Devisetty U.K."/>
            <person name="Aguiy J.C."/>
        </authorList>
    </citation>
    <scope>NUCLEOTIDE SEQUENCE [LARGE SCALE GENOMIC DNA]</scope>
    <source>
        <strain evidence="2">JCA_2017</strain>
    </source>
</reference>
<proteinExistence type="predicted"/>
<sequence>MLEKLCSTIIDDRSSINMASFGLVGKLGISTPLHPKPYNSGQASVIGFYFRKVYGLSDVLYGTNRGNTHRFRFSFEHMGHKVVLKSLSPREVCDAYMGSHNQEGKNERCKLGEGVHLERPIMVLVDRRERIERRKGLKGRKDLRRGVKPLVAERSSLLLPLLLWPLELVVSSASKSESSIGEVSTSSEAECLSDDSHYDGDLLVVRRLMNSQIGEDTETQRENIFHSRCLILGNLCSTIINGGNYMKKLALPTIVHLRLYRLQWISEKRELLLDKQVKVMFTLGGYQDRVVCDVVPMEATHLLLGRPCQFDKKVIHDGVTNRFTFIHLGKRVVLKPLSPRKVHEDQKKMKVKKENKRKTKSKMKKRVSKSDVEKRKERGKEKVEEKSKSVSRKE</sequence>
<name>A0A371EI83_MUCPR</name>
<keyword evidence="3" id="KW-1185">Reference proteome</keyword>